<keyword evidence="3" id="KW-1185">Reference proteome</keyword>
<reference evidence="2" key="1">
    <citation type="submission" date="2022-05" db="EMBL/GenBank/DDBJ databases">
        <title>The Musa troglodytarum L. genome provides insights into the mechanism of non-climacteric behaviour and enrichment of carotenoids.</title>
        <authorList>
            <person name="Wang J."/>
        </authorList>
    </citation>
    <scope>NUCLEOTIDE SEQUENCE</scope>
    <source>
        <tissue evidence="2">Leaf</tissue>
    </source>
</reference>
<keyword evidence="1" id="KW-1133">Transmembrane helix</keyword>
<proteinExistence type="predicted"/>
<organism evidence="2 3">
    <name type="scientific">Musa troglodytarum</name>
    <name type="common">fe'i banana</name>
    <dbReference type="NCBI Taxonomy" id="320322"/>
    <lineage>
        <taxon>Eukaryota</taxon>
        <taxon>Viridiplantae</taxon>
        <taxon>Streptophyta</taxon>
        <taxon>Embryophyta</taxon>
        <taxon>Tracheophyta</taxon>
        <taxon>Spermatophyta</taxon>
        <taxon>Magnoliopsida</taxon>
        <taxon>Liliopsida</taxon>
        <taxon>Zingiberales</taxon>
        <taxon>Musaceae</taxon>
        <taxon>Musa</taxon>
    </lineage>
</organism>
<evidence type="ECO:0000313" key="3">
    <source>
        <dbReference type="Proteomes" id="UP001055439"/>
    </source>
</evidence>
<feature type="transmembrane region" description="Helical" evidence="1">
    <location>
        <begin position="52"/>
        <end position="72"/>
    </location>
</feature>
<evidence type="ECO:0000313" key="2">
    <source>
        <dbReference type="EMBL" id="URD97358.1"/>
    </source>
</evidence>
<gene>
    <name evidence="2" type="ORF">MUK42_35965</name>
</gene>
<name>A0A9E7FKF8_9LILI</name>
<dbReference type="Proteomes" id="UP001055439">
    <property type="component" value="Chromosome 4"/>
</dbReference>
<dbReference type="AlphaFoldDB" id="A0A9E7FKF8"/>
<dbReference type="EMBL" id="CP097506">
    <property type="protein sequence ID" value="URD97358.1"/>
    <property type="molecule type" value="Genomic_DNA"/>
</dbReference>
<protein>
    <submittedName>
        <fullName evidence="2">Uncharacterized protein</fullName>
    </submittedName>
</protein>
<keyword evidence="1" id="KW-0812">Transmembrane</keyword>
<accession>A0A9E7FKF8</accession>
<feature type="non-terminal residue" evidence="2">
    <location>
        <position position="1"/>
    </location>
</feature>
<sequence>AEFIEATFDRSPSSRTALLAPLALRPTATARTRRLGHYALAEVWDVLHAVFYVPRFPSLLCFVLLGCVVCSWRRSGRIRAINTLHFRRGEKGVVAREKMRRGLRGALEDEKQGRLALFVAFFFLRPSSDTLTRRQRPRRYGWGGDDGR</sequence>
<evidence type="ECO:0000256" key="1">
    <source>
        <dbReference type="SAM" id="Phobius"/>
    </source>
</evidence>
<keyword evidence="1" id="KW-0472">Membrane</keyword>